<dbReference type="GO" id="GO:0006400">
    <property type="term" value="P:tRNA modification"/>
    <property type="evidence" value="ECO:0007669"/>
    <property type="project" value="TreeGrafter"/>
</dbReference>
<dbReference type="PANTHER" id="PTHR11088:SF60">
    <property type="entry name" value="TRNA DIMETHYLALLYLTRANSFERASE"/>
    <property type="match status" value="1"/>
</dbReference>
<evidence type="ECO:0000256" key="12">
    <source>
        <dbReference type="RuleBase" id="RU003784"/>
    </source>
</evidence>
<feature type="region of interest" description="Interaction with substrate tRNA" evidence="10">
    <location>
        <begin position="45"/>
        <end position="48"/>
    </location>
</feature>
<feature type="binding site" evidence="10">
    <location>
        <begin position="22"/>
        <end position="27"/>
    </location>
    <ligand>
        <name>substrate</name>
    </ligand>
</feature>
<comment type="catalytic activity">
    <reaction evidence="9 10 11">
        <text>adenosine(37) in tRNA + dimethylallyl diphosphate = N(6)-dimethylallyladenosine(37) in tRNA + diphosphate</text>
        <dbReference type="Rhea" id="RHEA:26482"/>
        <dbReference type="Rhea" id="RHEA-COMP:10162"/>
        <dbReference type="Rhea" id="RHEA-COMP:10375"/>
        <dbReference type="ChEBI" id="CHEBI:33019"/>
        <dbReference type="ChEBI" id="CHEBI:57623"/>
        <dbReference type="ChEBI" id="CHEBI:74411"/>
        <dbReference type="ChEBI" id="CHEBI:74415"/>
        <dbReference type="EC" id="2.5.1.75"/>
    </reaction>
</comment>
<feature type="site" description="Interaction with substrate tRNA" evidence="10">
    <location>
        <position position="111"/>
    </location>
</feature>
<keyword evidence="4 10" id="KW-0808">Transferase</keyword>
<evidence type="ECO:0000256" key="6">
    <source>
        <dbReference type="ARBA" id="ARBA00022741"/>
    </source>
</evidence>
<dbReference type="SUPFAM" id="SSF52540">
    <property type="entry name" value="P-loop containing nucleoside triphosphate hydrolases"/>
    <property type="match status" value="2"/>
</dbReference>
<evidence type="ECO:0000256" key="7">
    <source>
        <dbReference type="ARBA" id="ARBA00022840"/>
    </source>
</evidence>
<comment type="caution">
    <text evidence="10">Lacks conserved residue(s) required for the propagation of feature annotation.</text>
</comment>
<comment type="similarity">
    <text evidence="3 10 13">Belongs to the IPP transferase family.</text>
</comment>
<feature type="binding site" evidence="10">
    <location>
        <begin position="20"/>
        <end position="27"/>
    </location>
    <ligand>
        <name>ATP</name>
        <dbReference type="ChEBI" id="CHEBI:30616"/>
    </ligand>
</feature>
<dbReference type="Gene3D" id="1.10.20.140">
    <property type="match status" value="1"/>
</dbReference>
<evidence type="ECO:0000256" key="9">
    <source>
        <dbReference type="ARBA" id="ARBA00049563"/>
    </source>
</evidence>
<dbReference type="HAMAP" id="MF_00185">
    <property type="entry name" value="IPP_trans"/>
    <property type="match status" value="1"/>
</dbReference>
<evidence type="ECO:0000256" key="10">
    <source>
        <dbReference type="HAMAP-Rule" id="MF_00185"/>
    </source>
</evidence>
<dbReference type="InterPro" id="IPR039657">
    <property type="entry name" value="Dimethylallyltransferase"/>
</dbReference>
<dbReference type="AlphaFoldDB" id="A0A0B6WXT2"/>
<evidence type="ECO:0000256" key="11">
    <source>
        <dbReference type="RuleBase" id="RU003783"/>
    </source>
</evidence>
<evidence type="ECO:0000256" key="1">
    <source>
        <dbReference type="ARBA" id="ARBA00001946"/>
    </source>
</evidence>
<evidence type="ECO:0000313" key="14">
    <source>
        <dbReference type="EMBL" id="CDM65537.1"/>
    </source>
</evidence>
<evidence type="ECO:0000256" key="3">
    <source>
        <dbReference type="ARBA" id="ARBA00005842"/>
    </source>
</evidence>
<feature type="site" description="Interaction with substrate tRNA" evidence="10">
    <location>
        <position position="133"/>
    </location>
</feature>
<dbReference type="STRING" id="454194.PYK22_01540"/>
<dbReference type="Gene3D" id="3.40.50.300">
    <property type="entry name" value="P-loop containing nucleotide triphosphate hydrolases"/>
    <property type="match status" value="1"/>
</dbReference>
<evidence type="ECO:0000256" key="2">
    <source>
        <dbReference type="ARBA" id="ARBA00003213"/>
    </source>
</evidence>
<keyword evidence="5 10" id="KW-0819">tRNA processing</keyword>
<dbReference type="GO" id="GO:0005524">
    <property type="term" value="F:ATP binding"/>
    <property type="evidence" value="ECO:0007669"/>
    <property type="project" value="UniProtKB-UniRule"/>
</dbReference>
<keyword evidence="7 10" id="KW-0067">ATP-binding</keyword>
<keyword evidence="6 10" id="KW-0547">Nucleotide-binding</keyword>
<dbReference type="EC" id="2.5.1.75" evidence="10"/>
<dbReference type="InterPro" id="IPR018022">
    <property type="entry name" value="IPT"/>
</dbReference>
<comment type="cofactor">
    <cofactor evidence="1 10">
        <name>Mg(2+)</name>
        <dbReference type="ChEBI" id="CHEBI:18420"/>
    </cofactor>
</comment>
<dbReference type="InterPro" id="IPR027417">
    <property type="entry name" value="P-loop_NTPase"/>
</dbReference>
<evidence type="ECO:0000256" key="8">
    <source>
        <dbReference type="ARBA" id="ARBA00022842"/>
    </source>
</evidence>
<dbReference type="GO" id="GO:0052381">
    <property type="term" value="F:tRNA dimethylallyltransferase activity"/>
    <property type="evidence" value="ECO:0007669"/>
    <property type="project" value="UniProtKB-UniRule"/>
</dbReference>
<dbReference type="Pfam" id="PF01715">
    <property type="entry name" value="IPPT"/>
    <property type="match status" value="1"/>
</dbReference>
<evidence type="ECO:0000313" key="15">
    <source>
        <dbReference type="Proteomes" id="UP000031518"/>
    </source>
</evidence>
<evidence type="ECO:0000256" key="13">
    <source>
        <dbReference type="RuleBase" id="RU003785"/>
    </source>
</evidence>
<dbReference type="Proteomes" id="UP000031518">
    <property type="component" value="Unassembled WGS sequence"/>
</dbReference>
<keyword evidence="8 10" id="KW-0460">Magnesium</keyword>
<proteinExistence type="inferred from homology"/>
<organism evidence="14 15">
    <name type="scientific">Pyrinomonas methylaliphatogenes</name>
    <dbReference type="NCBI Taxonomy" id="454194"/>
    <lineage>
        <taxon>Bacteria</taxon>
        <taxon>Pseudomonadati</taxon>
        <taxon>Acidobacteriota</taxon>
        <taxon>Blastocatellia</taxon>
        <taxon>Blastocatellales</taxon>
        <taxon>Pyrinomonadaceae</taxon>
        <taxon>Pyrinomonas</taxon>
    </lineage>
</organism>
<sequence>MLAFSDEMTARRRPIIAIVGPTASGKSALGIEMALRFNGEIINCDSVQVYREIEIATAKVPLAERRGVPHHLIDFVPPDVRFTAADWARLAAEKIVEIEARGRTVFLVGGTGFYLRALREPFFESPPTDERLRSRLRRIKERRGTEHLHRMLRRLDPEAAARLSPRDWPRITRALEVIFQTGRRFSEQQRERLPPPPFAERIHVFALDPPRAELYARIERRTEEHFRAGLVEEVRRLLARGVPPDSSALGAHGYRRVVEYLRGERTLESAIAQTKLDVRHYAKRQWTWFRREPGVEWIGGFGDDPQVQARLAARIAELCERAR</sequence>
<reference evidence="14 15" key="1">
    <citation type="submission" date="2013-12" db="EMBL/GenBank/DDBJ databases">
        <authorList>
            <person name="Stott M."/>
        </authorList>
    </citation>
    <scope>NUCLEOTIDE SEQUENCE [LARGE SCALE GENOMIC DNA]</scope>
    <source>
        <strain evidence="14 15">K22</strain>
    </source>
</reference>
<evidence type="ECO:0000256" key="5">
    <source>
        <dbReference type="ARBA" id="ARBA00022694"/>
    </source>
</evidence>
<dbReference type="EMBL" id="CBXV010000005">
    <property type="protein sequence ID" value="CDM65537.1"/>
    <property type="molecule type" value="Genomic_DNA"/>
</dbReference>
<keyword evidence="15" id="KW-1185">Reference proteome</keyword>
<comment type="subunit">
    <text evidence="10">Monomer.</text>
</comment>
<dbReference type="PANTHER" id="PTHR11088">
    <property type="entry name" value="TRNA DIMETHYLALLYLTRANSFERASE"/>
    <property type="match status" value="1"/>
</dbReference>
<protein>
    <recommendedName>
        <fullName evidence="10">tRNA dimethylallyltransferase</fullName>
        <ecNumber evidence="10">2.5.1.75</ecNumber>
    </recommendedName>
    <alternativeName>
        <fullName evidence="10">Dimethylallyl diphosphate:tRNA dimethylallyltransferase</fullName>
        <shortName evidence="10">DMAPP:tRNA dimethylallyltransferase</shortName>
        <shortName evidence="10">DMATase</shortName>
    </alternativeName>
    <alternativeName>
        <fullName evidence="10">Isopentenyl-diphosphate:tRNA isopentenyltransferase</fullName>
        <shortName evidence="10">IPP transferase</shortName>
        <shortName evidence="10">IPPT</shortName>
        <shortName evidence="10">IPTase</shortName>
    </alternativeName>
</protein>
<dbReference type="NCBIfam" id="TIGR00174">
    <property type="entry name" value="miaA"/>
    <property type="match status" value="1"/>
</dbReference>
<comment type="function">
    <text evidence="2 10 12">Catalyzes the transfer of a dimethylallyl group onto the adenine at position 37 in tRNAs that read codons beginning with uridine, leading to the formation of N6-(dimethylallyl)adenosine (i(6)A).</text>
</comment>
<gene>
    <name evidence="10" type="primary">miaA</name>
    <name evidence="14" type="ORF">PYK22_01540</name>
</gene>
<evidence type="ECO:0000256" key="4">
    <source>
        <dbReference type="ARBA" id="ARBA00022679"/>
    </source>
</evidence>
<reference evidence="14 15" key="2">
    <citation type="submission" date="2015-01" db="EMBL/GenBank/DDBJ databases">
        <title>Complete genome sequence of Pyrinomonas methylaliphatogenes type strain K22T.</title>
        <authorList>
            <person name="Lee K.C.Y."/>
            <person name="Power J.F."/>
            <person name="Dunfield P.F."/>
            <person name="Morgan X.C."/>
            <person name="Huttenhower C."/>
            <person name="Stott M.B."/>
        </authorList>
    </citation>
    <scope>NUCLEOTIDE SEQUENCE [LARGE SCALE GENOMIC DNA]</scope>
    <source>
        <strain evidence="14 15">K22</strain>
    </source>
</reference>
<accession>A0A0B6WXT2</accession>
<name>A0A0B6WXT2_9BACT</name>